<dbReference type="SUPFAM" id="SSF56601">
    <property type="entry name" value="beta-lactamase/transpeptidase-like"/>
    <property type="match status" value="1"/>
</dbReference>
<dbReference type="InterPro" id="IPR001466">
    <property type="entry name" value="Beta-lactam-related"/>
</dbReference>
<feature type="signal peptide" evidence="2">
    <location>
        <begin position="1"/>
        <end position="20"/>
    </location>
</feature>
<gene>
    <name evidence="4" type="ORF">BGZ97_001919</name>
</gene>
<name>A0A9P6QZM5_9FUNG</name>
<dbReference type="EMBL" id="JAAAIN010001404">
    <property type="protein sequence ID" value="KAG0303395.1"/>
    <property type="molecule type" value="Genomic_DNA"/>
</dbReference>
<evidence type="ECO:0000256" key="2">
    <source>
        <dbReference type="SAM" id="SignalP"/>
    </source>
</evidence>
<reference evidence="4" key="1">
    <citation type="journal article" date="2020" name="Fungal Divers.">
        <title>Resolving the Mortierellaceae phylogeny through synthesis of multi-gene phylogenetics and phylogenomics.</title>
        <authorList>
            <person name="Vandepol N."/>
            <person name="Liber J."/>
            <person name="Desiro A."/>
            <person name="Na H."/>
            <person name="Kennedy M."/>
            <person name="Barry K."/>
            <person name="Grigoriev I.V."/>
            <person name="Miller A.N."/>
            <person name="O'Donnell K."/>
            <person name="Stajich J.E."/>
            <person name="Bonito G."/>
        </authorList>
    </citation>
    <scope>NUCLEOTIDE SEQUENCE</scope>
    <source>
        <strain evidence="4">NVP60</strain>
    </source>
</reference>
<protein>
    <recommendedName>
        <fullName evidence="3">Beta-lactamase-related domain-containing protein</fullName>
    </recommendedName>
</protein>
<sequence length="538" mass="60036">MVAVKSLLVMFLSLSAAVQSAKLNDAQLRSTIKRAMERCGVPGMGIAVLHKNELIFADGFGKRNKDDPYTAQTVQPIGSLTKAFTATAVSELVAEGKVDWDTTPISKYLPDFRLKDPILTSQLTFIDLLSHHTRFPDILISWHDSKDTRRNLIKRLRYVDDIPRKLTTITNYSNVMYAVAGEAAANVAGTSYEELVINKVIRPLGLKNTGFSPTNMKRLHPDNYALPHEAVSYEAGAKGEFKILPLEEIYMAHAPTGDAYSNVEDLVRWGKTVMDLGKVDGGKQVLNETSIVETLNAHTILYGGLRGSGYGAALTYGMGWMQDSYHGHIFYRHNGATSGFTADLIMFPEDDLVIASTSNIVKITQINDYIPIRIAEELLDLPVNKTFDWIEGAAVPEVQAYYAAMKELSQGFLPARIPNKPATFANNLRAYAGEYFDPLFGTFFVAVEERKDDKTGKMKEVLTYKYNEFTSVLEHYHYDAFVATLDDPMIQFRALMTFSSDPASKGDDKGKKRAMTRMQIQEIPAGQGIQKKIFKKHH</sequence>
<proteinExistence type="inferred from homology"/>
<dbReference type="InterPro" id="IPR012338">
    <property type="entry name" value="Beta-lactam/transpept-like"/>
</dbReference>
<dbReference type="PANTHER" id="PTHR46825:SF15">
    <property type="entry name" value="BETA-LACTAMASE-RELATED DOMAIN-CONTAINING PROTEIN"/>
    <property type="match status" value="1"/>
</dbReference>
<evidence type="ECO:0000256" key="1">
    <source>
        <dbReference type="ARBA" id="ARBA00038215"/>
    </source>
</evidence>
<dbReference type="Pfam" id="PF00144">
    <property type="entry name" value="Beta-lactamase"/>
    <property type="match status" value="1"/>
</dbReference>
<dbReference type="Gene3D" id="2.40.128.600">
    <property type="match status" value="1"/>
</dbReference>
<evidence type="ECO:0000259" key="3">
    <source>
        <dbReference type="Pfam" id="PF00144"/>
    </source>
</evidence>
<feature type="chain" id="PRO_5040446564" description="Beta-lactamase-related domain-containing protein" evidence="2">
    <location>
        <begin position="21"/>
        <end position="538"/>
    </location>
</feature>
<evidence type="ECO:0000313" key="4">
    <source>
        <dbReference type="EMBL" id="KAG0303395.1"/>
    </source>
</evidence>
<dbReference type="Gene3D" id="3.40.710.10">
    <property type="entry name" value="DD-peptidase/beta-lactamase superfamily"/>
    <property type="match status" value="1"/>
</dbReference>
<dbReference type="AlphaFoldDB" id="A0A9P6QZM5"/>
<evidence type="ECO:0000313" key="5">
    <source>
        <dbReference type="Proteomes" id="UP000823405"/>
    </source>
</evidence>
<feature type="domain" description="Beta-lactamase-related" evidence="3">
    <location>
        <begin position="28"/>
        <end position="372"/>
    </location>
</feature>
<dbReference type="Proteomes" id="UP000823405">
    <property type="component" value="Unassembled WGS sequence"/>
</dbReference>
<dbReference type="OrthoDB" id="5946976at2759"/>
<accession>A0A9P6QZM5</accession>
<keyword evidence="5" id="KW-1185">Reference proteome</keyword>
<comment type="caution">
    <text evidence="4">The sequence shown here is derived from an EMBL/GenBank/DDBJ whole genome shotgun (WGS) entry which is preliminary data.</text>
</comment>
<keyword evidence="2" id="KW-0732">Signal</keyword>
<dbReference type="PANTHER" id="PTHR46825">
    <property type="entry name" value="D-ALANYL-D-ALANINE-CARBOXYPEPTIDASE/ENDOPEPTIDASE AMPH"/>
    <property type="match status" value="1"/>
</dbReference>
<dbReference type="InterPro" id="IPR050491">
    <property type="entry name" value="AmpC-like"/>
</dbReference>
<comment type="similarity">
    <text evidence="1">Belongs to the peptidase S12 family.</text>
</comment>
<organism evidence="4 5">
    <name type="scientific">Linnemannia gamsii</name>
    <dbReference type="NCBI Taxonomy" id="64522"/>
    <lineage>
        <taxon>Eukaryota</taxon>
        <taxon>Fungi</taxon>
        <taxon>Fungi incertae sedis</taxon>
        <taxon>Mucoromycota</taxon>
        <taxon>Mortierellomycotina</taxon>
        <taxon>Mortierellomycetes</taxon>
        <taxon>Mortierellales</taxon>
        <taxon>Mortierellaceae</taxon>
        <taxon>Linnemannia</taxon>
    </lineage>
</organism>